<feature type="transmembrane region" description="Helical" evidence="1">
    <location>
        <begin position="280"/>
        <end position="299"/>
    </location>
</feature>
<gene>
    <name evidence="2" type="ORF">HW115_08875</name>
</gene>
<sequence length="366" mass="40824">MKIFILLLLVLGLVLLPVFGKRWMAKMPEGFRKWLPKVVGVLGVVVFLAMVLNSVFTVQRDLADLSPEESVKVAVASQELDPEKVTLSDLDVHLVRVDTKGSLVASDWEVRQWRVPAIEGFSSFRAGGDLEVSLDTYHISRGALDYTYATQTSHSSASGSSGGQSLSQVLQPYPLHRLNPSLPMSIVLIGVPEVREESRLYFFLTHKDDPLKELAVDALTPELGELSRNDYLLEINLPMDRFGQRAPMGVQWLGSLGGAVLVMIGALVMASYLFPWRFSYTFTAALVLCILTSIALDRWRVQFASEMSQDSRKSAVTRYLAMQHLRSSFFWKPTAAEAFHSANTEGFDEVMLDVVRRGKVELPLKD</sequence>
<comment type="caution">
    <text evidence="2">The sequence shown here is derived from an EMBL/GenBank/DDBJ whole genome shotgun (WGS) entry which is preliminary data.</text>
</comment>
<evidence type="ECO:0000313" key="2">
    <source>
        <dbReference type="EMBL" id="NWK55721.1"/>
    </source>
</evidence>
<reference evidence="2 3" key="1">
    <citation type="submission" date="2020-07" db="EMBL/GenBank/DDBJ databases">
        <title>Roseicoccus Jingziensis gen. nov., sp. nov., isolated from coastal seawater.</title>
        <authorList>
            <person name="Feng X."/>
        </authorList>
    </citation>
    <scope>NUCLEOTIDE SEQUENCE [LARGE SCALE GENOMIC DNA]</scope>
    <source>
        <strain evidence="2 3">N1E253</strain>
    </source>
</reference>
<dbReference type="EMBL" id="JACBAZ010000003">
    <property type="protein sequence ID" value="NWK55721.1"/>
    <property type="molecule type" value="Genomic_DNA"/>
</dbReference>
<accession>A0A851GIM0</accession>
<proteinExistence type="predicted"/>
<evidence type="ECO:0000313" key="3">
    <source>
        <dbReference type="Proteomes" id="UP000557872"/>
    </source>
</evidence>
<name>A0A851GIM0_9BACT</name>
<keyword evidence="1" id="KW-0472">Membrane</keyword>
<feature type="transmembrane region" description="Helical" evidence="1">
    <location>
        <begin position="36"/>
        <end position="56"/>
    </location>
</feature>
<keyword evidence="1" id="KW-1133">Transmembrane helix</keyword>
<keyword evidence="3" id="KW-1185">Reference proteome</keyword>
<protein>
    <submittedName>
        <fullName evidence="2">Uncharacterized protein</fullName>
    </submittedName>
</protein>
<feature type="transmembrane region" description="Helical" evidence="1">
    <location>
        <begin position="252"/>
        <end position="274"/>
    </location>
</feature>
<evidence type="ECO:0000256" key="1">
    <source>
        <dbReference type="SAM" id="Phobius"/>
    </source>
</evidence>
<keyword evidence="1" id="KW-0812">Transmembrane</keyword>
<dbReference type="Proteomes" id="UP000557872">
    <property type="component" value="Unassembled WGS sequence"/>
</dbReference>
<dbReference type="AlphaFoldDB" id="A0A851GIM0"/>
<organism evidence="2 3">
    <name type="scientific">Oceaniferula marina</name>
    <dbReference type="NCBI Taxonomy" id="2748318"/>
    <lineage>
        <taxon>Bacteria</taxon>
        <taxon>Pseudomonadati</taxon>
        <taxon>Verrucomicrobiota</taxon>
        <taxon>Verrucomicrobiia</taxon>
        <taxon>Verrucomicrobiales</taxon>
        <taxon>Verrucomicrobiaceae</taxon>
        <taxon>Oceaniferula</taxon>
    </lineage>
</organism>
<dbReference type="RefSeq" id="WP_178932266.1">
    <property type="nucleotide sequence ID" value="NZ_JACBAZ010000003.1"/>
</dbReference>